<dbReference type="AlphaFoldDB" id="A0A3M7Q3H5"/>
<feature type="region of interest" description="Disordered" evidence="1">
    <location>
        <begin position="1"/>
        <end position="23"/>
    </location>
</feature>
<comment type="caution">
    <text evidence="2">The sequence shown here is derived from an EMBL/GenBank/DDBJ whole genome shotgun (WGS) entry which is preliminary data.</text>
</comment>
<proteinExistence type="predicted"/>
<accession>A0A3M7Q3H5</accession>
<evidence type="ECO:0000313" key="3">
    <source>
        <dbReference type="Proteomes" id="UP000276133"/>
    </source>
</evidence>
<dbReference type="EMBL" id="REGN01007687">
    <property type="protein sequence ID" value="RNA05511.1"/>
    <property type="molecule type" value="Genomic_DNA"/>
</dbReference>
<evidence type="ECO:0000256" key="1">
    <source>
        <dbReference type="SAM" id="MobiDB-lite"/>
    </source>
</evidence>
<name>A0A3M7Q3H5_BRAPC</name>
<organism evidence="2 3">
    <name type="scientific">Brachionus plicatilis</name>
    <name type="common">Marine rotifer</name>
    <name type="synonym">Brachionus muelleri</name>
    <dbReference type="NCBI Taxonomy" id="10195"/>
    <lineage>
        <taxon>Eukaryota</taxon>
        <taxon>Metazoa</taxon>
        <taxon>Spiralia</taxon>
        <taxon>Gnathifera</taxon>
        <taxon>Rotifera</taxon>
        <taxon>Eurotatoria</taxon>
        <taxon>Monogononta</taxon>
        <taxon>Pseudotrocha</taxon>
        <taxon>Ploima</taxon>
        <taxon>Brachionidae</taxon>
        <taxon>Brachionus</taxon>
    </lineage>
</organism>
<sequence>MNVESQPNSKRSSQSTCNSEKSSQLNQALINKLFQDGLNDQKKTGYSPILHFFEFKTIFEKKQLESI</sequence>
<dbReference type="Proteomes" id="UP000276133">
    <property type="component" value="Unassembled WGS sequence"/>
</dbReference>
<protein>
    <submittedName>
        <fullName evidence="2">Uncharacterized protein</fullName>
    </submittedName>
</protein>
<evidence type="ECO:0000313" key="2">
    <source>
        <dbReference type="EMBL" id="RNA05511.1"/>
    </source>
</evidence>
<keyword evidence="3" id="KW-1185">Reference proteome</keyword>
<reference evidence="2 3" key="1">
    <citation type="journal article" date="2018" name="Sci. Rep.">
        <title>Genomic signatures of local adaptation to the degree of environmental predictability in rotifers.</title>
        <authorList>
            <person name="Franch-Gras L."/>
            <person name="Hahn C."/>
            <person name="Garcia-Roger E.M."/>
            <person name="Carmona M.J."/>
            <person name="Serra M."/>
            <person name="Gomez A."/>
        </authorList>
    </citation>
    <scope>NUCLEOTIDE SEQUENCE [LARGE SCALE GENOMIC DNA]</scope>
    <source>
        <strain evidence="2">HYR1</strain>
    </source>
</reference>
<gene>
    <name evidence="2" type="ORF">BpHYR1_008085</name>
</gene>